<dbReference type="EMBL" id="LAZR01000003">
    <property type="protein sequence ID" value="KKO11149.1"/>
    <property type="molecule type" value="Genomic_DNA"/>
</dbReference>
<comment type="caution">
    <text evidence="1">The sequence shown here is derived from an EMBL/GenBank/DDBJ whole genome shotgun (WGS) entry which is preliminary data.</text>
</comment>
<dbReference type="AlphaFoldDB" id="A0A0F9Z210"/>
<reference evidence="1" key="1">
    <citation type="journal article" date="2015" name="Nature">
        <title>Complex archaea that bridge the gap between prokaryotes and eukaryotes.</title>
        <authorList>
            <person name="Spang A."/>
            <person name="Saw J.H."/>
            <person name="Jorgensen S.L."/>
            <person name="Zaremba-Niedzwiedzka K."/>
            <person name="Martijn J."/>
            <person name="Lind A.E."/>
            <person name="van Eijk R."/>
            <person name="Schleper C."/>
            <person name="Guy L."/>
            <person name="Ettema T.J."/>
        </authorList>
    </citation>
    <scope>NUCLEOTIDE SEQUENCE</scope>
</reference>
<gene>
    <name evidence="1" type="ORF">LCGC14_0016250</name>
</gene>
<sequence>MSSEKTPPFSAKQSARTFAETAAVAGDLQAAASLQKTPGETLKGDCKLLNIR</sequence>
<evidence type="ECO:0000313" key="1">
    <source>
        <dbReference type="EMBL" id="KKO11149.1"/>
    </source>
</evidence>
<organism evidence="1">
    <name type="scientific">marine sediment metagenome</name>
    <dbReference type="NCBI Taxonomy" id="412755"/>
    <lineage>
        <taxon>unclassified sequences</taxon>
        <taxon>metagenomes</taxon>
        <taxon>ecological metagenomes</taxon>
    </lineage>
</organism>
<accession>A0A0F9Z210</accession>
<proteinExistence type="predicted"/>
<name>A0A0F9Z210_9ZZZZ</name>
<protein>
    <submittedName>
        <fullName evidence="1">Uncharacterized protein</fullName>
    </submittedName>
</protein>